<dbReference type="GO" id="GO:0000272">
    <property type="term" value="P:polysaccharide catabolic process"/>
    <property type="evidence" value="ECO:0007669"/>
    <property type="project" value="InterPro"/>
</dbReference>
<comment type="caution">
    <text evidence="2">The sequence shown here is derived from an EMBL/GenBank/DDBJ whole genome shotgun (WGS) entry which is preliminary data.</text>
</comment>
<reference evidence="3" key="1">
    <citation type="submission" date="2017-09" db="EMBL/GenBank/DDBJ databases">
        <title>Depth-based differentiation of microbial function through sediment-hosted aquifers and enrichment of novel symbionts in the deep terrestrial subsurface.</title>
        <authorList>
            <person name="Probst A.J."/>
            <person name="Ladd B."/>
            <person name="Jarett J.K."/>
            <person name="Geller-Mcgrath D.E."/>
            <person name="Sieber C.M.K."/>
            <person name="Emerson J.B."/>
            <person name="Anantharaman K."/>
            <person name="Thomas B.C."/>
            <person name="Malmstrom R."/>
            <person name="Stieglmeier M."/>
            <person name="Klingl A."/>
            <person name="Woyke T."/>
            <person name="Ryan C.M."/>
            <person name="Banfield J.F."/>
        </authorList>
    </citation>
    <scope>NUCLEOTIDE SEQUENCE [LARGE SCALE GENOMIC DNA]</scope>
</reference>
<proteinExistence type="predicted"/>
<feature type="domain" description="Cohesin" evidence="1">
    <location>
        <begin position="70"/>
        <end position="127"/>
    </location>
</feature>
<evidence type="ECO:0000313" key="3">
    <source>
        <dbReference type="Proteomes" id="UP000231098"/>
    </source>
</evidence>
<dbReference type="EMBL" id="PEYV01000052">
    <property type="protein sequence ID" value="PIS21377.1"/>
    <property type="molecule type" value="Genomic_DNA"/>
</dbReference>
<name>A0A2H0X8W8_UNCKA</name>
<dbReference type="Gene3D" id="2.60.40.680">
    <property type="match status" value="1"/>
</dbReference>
<dbReference type="InterPro" id="IPR008965">
    <property type="entry name" value="CBM2/CBM3_carb-bd_dom_sf"/>
</dbReference>
<dbReference type="CDD" id="cd08547">
    <property type="entry name" value="Type_II_cohesin"/>
    <property type="match status" value="1"/>
</dbReference>
<dbReference type="Pfam" id="PF00963">
    <property type="entry name" value="Cohesin"/>
    <property type="match status" value="1"/>
</dbReference>
<evidence type="ECO:0000259" key="1">
    <source>
        <dbReference type="Pfam" id="PF00963"/>
    </source>
</evidence>
<organism evidence="2 3">
    <name type="scientific">candidate division WWE3 bacterium CG08_land_8_20_14_0_20_41_15</name>
    <dbReference type="NCBI Taxonomy" id="1975086"/>
    <lineage>
        <taxon>Bacteria</taxon>
        <taxon>Katanobacteria</taxon>
    </lineage>
</organism>
<sequence length="360" mass="39330">MKIKTAIFVFTRRLKNNKKIVFAFLSLALIPVIFLASFAAGSLRESMDLRQEAATNKSPLVATLSLKSQQTSYKIGEEVEVDIKLNTGGTPVYAGQVRIGYNKTRLQVLGVVPGKDISQSPAMLTEILVNNVKEEEGTVFLDQGTGLPSGLPYQNQNASTPGIYGRLKVKAILAGKVTLYFKYANTPRYGTQAKGDTDVLTLLDGSPADILVSSSNLKLTFTSEEVEKETKLEACEINSCQEDGIGKDSLDKNFKSVSFTPTLSGRLEKVAIKAGGFGVGTRSVFCKITDKNNRDLTPEARSSTFSGQTPDWREVNFSTPLDIVAGTSYKIACRGSEAWSGVFWVLDWTKGKTYRTFICH</sequence>
<protein>
    <recommendedName>
        <fullName evidence="1">Cohesin domain-containing protein</fullName>
    </recommendedName>
</protein>
<dbReference type="InterPro" id="IPR002102">
    <property type="entry name" value="Cohesin_dom"/>
</dbReference>
<gene>
    <name evidence="2" type="ORF">COT51_03070</name>
</gene>
<evidence type="ECO:0000313" key="2">
    <source>
        <dbReference type="EMBL" id="PIS21377.1"/>
    </source>
</evidence>
<dbReference type="SUPFAM" id="SSF49384">
    <property type="entry name" value="Carbohydrate-binding domain"/>
    <property type="match status" value="1"/>
</dbReference>
<dbReference type="GO" id="GO:0030246">
    <property type="term" value="F:carbohydrate binding"/>
    <property type="evidence" value="ECO:0007669"/>
    <property type="project" value="InterPro"/>
</dbReference>
<accession>A0A2H0X8W8</accession>
<dbReference type="AlphaFoldDB" id="A0A2H0X8W8"/>
<dbReference type="Proteomes" id="UP000231098">
    <property type="component" value="Unassembled WGS sequence"/>
</dbReference>